<dbReference type="Proteomes" id="UP000297245">
    <property type="component" value="Unassembled WGS sequence"/>
</dbReference>
<evidence type="ECO:0000313" key="3">
    <source>
        <dbReference type="Proteomes" id="UP000297245"/>
    </source>
</evidence>
<feature type="transmembrane region" description="Helical" evidence="1">
    <location>
        <begin position="219"/>
        <end position="242"/>
    </location>
</feature>
<evidence type="ECO:0000313" key="2">
    <source>
        <dbReference type="EMBL" id="THU85092.1"/>
    </source>
</evidence>
<organism evidence="2 3">
    <name type="scientific">Dendrothele bispora (strain CBS 962.96)</name>
    <dbReference type="NCBI Taxonomy" id="1314807"/>
    <lineage>
        <taxon>Eukaryota</taxon>
        <taxon>Fungi</taxon>
        <taxon>Dikarya</taxon>
        <taxon>Basidiomycota</taxon>
        <taxon>Agaricomycotina</taxon>
        <taxon>Agaricomycetes</taxon>
        <taxon>Agaricomycetidae</taxon>
        <taxon>Agaricales</taxon>
        <taxon>Agaricales incertae sedis</taxon>
        <taxon>Dendrothele</taxon>
    </lineage>
</organism>
<evidence type="ECO:0000256" key="1">
    <source>
        <dbReference type="SAM" id="Phobius"/>
    </source>
</evidence>
<accession>A0A4S8L8N5</accession>
<dbReference type="AlphaFoldDB" id="A0A4S8L8N5"/>
<reference evidence="2 3" key="1">
    <citation type="journal article" date="2019" name="Nat. Ecol. Evol.">
        <title>Megaphylogeny resolves global patterns of mushroom evolution.</title>
        <authorList>
            <person name="Varga T."/>
            <person name="Krizsan K."/>
            <person name="Foldi C."/>
            <person name="Dima B."/>
            <person name="Sanchez-Garcia M."/>
            <person name="Sanchez-Ramirez S."/>
            <person name="Szollosi G.J."/>
            <person name="Szarkandi J.G."/>
            <person name="Papp V."/>
            <person name="Albert L."/>
            <person name="Andreopoulos W."/>
            <person name="Angelini C."/>
            <person name="Antonin V."/>
            <person name="Barry K.W."/>
            <person name="Bougher N.L."/>
            <person name="Buchanan P."/>
            <person name="Buyck B."/>
            <person name="Bense V."/>
            <person name="Catcheside P."/>
            <person name="Chovatia M."/>
            <person name="Cooper J."/>
            <person name="Damon W."/>
            <person name="Desjardin D."/>
            <person name="Finy P."/>
            <person name="Geml J."/>
            <person name="Haridas S."/>
            <person name="Hughes K."/>
            <person name="Justo A."/>
            <person name="Karasinski D."/>
            <person name="Kautmanova I."/>
            <person name="Kiss B."/>
            <person name="Kocsube S."/>
            <person name="Kotiranta H."/>
            <person name="LaButti K.M."/>
            <person name="Lechner B.E."/>
            <person name="Liimatainen K."/>
            <person name="Lipzen A."/>
            <person name="Lukacs Z."/>
            <person name="Mihaltcheva S."/>
            <person name="Morgado L.N."/>
            <person name="Niskanen T."/>
            <person name="Noordeloos M.E."/>
            <person name="Ohm R.A."/>
            <person name="Ortiz-Santana B."/>
            <person name="Ovrebo C."/>
            <person name="Racz N."/>
            <person name="Riley R."/>
            <person name="Savchenko A."/>
            <person name="Shiryaev A."/>
            <person name="Soop K."/>
            <person name="Spirin V."/>
            <person name="Szebenyi C."/>
            <person name="Tomsovsky M."/>
            <person name="Tulloss R.E."/>
            <person name="Uehling J."/>
            <person name="Grigoriev I.V."/>
            <person name="Vagvolgyi C."/>
            <person name="Papp T."/>
            <person name="Martin F.M."/>
            <person name="Miettinen O."/>
            <person name="Hibbett D.S."/>
            <person name="Nagy L.G."/>
        </authorList>
    </citation>
    <scope>NUCLEOTIDE SEQUENCE [LARGE SCALE GENOMIC DNA]</scope>
    <source>
        <strain evidence="2 3">CBS 962.96</strain>
    </source>
</reference>
<feature type="transmembrane region" description="Helical" evidence="1">
    <location>
        <begin position="267"/>
        <end position="293"/>
    </location>
</feature>
<proteinExistence type="predicted"/>
<protein>
    <submittedName>
        <fullName evidence="2">Uncharacterized protein</fullName>
    </submittedName>
</protein>
<keyword evidence="1" id="KW-1133">Transmembrane helix</keyword>
<dbReference type="EMBL" id="ML179566">
    <property type="protein sequence ID" value="THU85092.1"/>
    <property type="molecule type" value="Genomic_DNA"/>
</dbReference>
<keyword evidence="3" id="KW-1185">Reference proteome</keyword>
<gene>
    <name evidence="2" type="ORF">K435DRAFT_783467</name>
</gene>
<sequence>MEYRYWSFLESHPAHTGLPPKAHSDAADVLAWALTDRLVPPNLYQHGISMRPPFTPEESQELHNMLRSFGENPDETGIQSIVHTRLVARIFMRVLHWRQINFRSHKPLPDDVPKSAYLNYLTHQNQARHQAPSFFRALLDVLVSILFLGIPFMLYSRAIQAQRLDAEYGMSGFGMRAVGMRDAGPLLLIGACTCLVAAIVLSASVTFLSLPGLDSISRVVGFVAIILAGFSMMSTVLALFSYKNEMDRTSLSYLGGGEGLMVHSRRIIILSLPLAFCIYSIVAFVVGIALYSFRGSQIAIPAGTLERHFSGYTQWSVLGVLGGLGGVIAVTAVCLLG</sequence>
<name>A0A4S8L8N5_DENBC</name>
<keyword evidence="1" id="KW-0472">Membrane</keyword>
<keyword evidence="1" id="KW-0812">Transmembrane</keyword>
<dbReference type="OrthoDB" id="3245306at2759"/>
<feature type="transmembrane region" description="Helical" evidence="1">
    <location>
        <begin position="313"/>
        <end position="336"/>
    </location>
</feature>
<feature type="transmembrane region" description="Helical" evidence="1">
    <location>
        <begin position="186"/>
        <end position="207"/>
    </location>
</feature>
<feature type="transmembrane region" description="Helical" evidence="1">
    <location>
        <begin position="134"/>
        <end position="155"/>
    </location>
</feature>